<dbReference type="InterPro" id="IPR029063">
    <property type="entry name" value="SAM-dependent_MTases_sf"/>
</dbReference>
<dbReference type="OrthoDB" id="66144at2759"/>
<reference evidence="6" key="1">
    <citation type="submission" date="2021-01" db="UniProtKB">
        <authorList>
            <consortium name="EnsemblMetazoa"/>
        </authorList>
    </citation>
    <scope>IDENTIFICATION</scope>
</reference>
<dbReference type="GO" id="GO:1905706">
    <property type="term" value="P:regulation of mitochondrial ATP synthesis coupled proton transport"/>
    <property type="evidence" value="ECO:0007669"/>
    <property type="project" value="TreeGrafter"/>
</dbReference>
<dbReference type="SUPFAM" id="SSF53335">
    <property type="entry name" value="S-adenosyl-L-methionine-dependent methyltransferases"/>
    <property type="match status" value="1"/>
</dbReference>
<feature type="transmembrane region" description="Helical" evidence="5">
    <location>
        <begin position="32"/>
        <end position="55"/>
    </location>
</feature>
<evidence type="ECO:0000256" key="3">
    <source>
        <dbReference type="ARBA" id="ARBA00022679"/>
    </source>
</evidence>
<keyword evidence="7" id="KW-1185">Reference proteome</keyword>
<keyword evidence="2" id="KW-0489">Methyltransferase</keyword>
<evidence type="ECO:0000256" key="2">
    <source>
        <dbReference type="ARBA" id="ARBA00022603"/>
    </source>
</evidence>
<evidence type="ECO:0000256" key="1">
    <source>
        <dbReference type="ARBA" id="ARBA00010633"/>
    </source>
</evidence>
<name>A0A7M5X2K9_9CNID</name>
<keyword evidence="4" id="KW-0949">S-adenosyl-L-methionine</keyword>
<dbReference type="GO" id="GO:0016279">
    <property type="term" value="F:protein-lysine N-methyltransferase activity"/>
    <property type="evidence" value="ECO:0007669"/>
    <property type="project" value="InterPro"/>
</dbReference>
<evidence type="ECO:0000256" key="5">
    <source>
        <dbReference type="SAM" id="Phobius"/>
    </source>
</evidence>
<dbReference type="Gene3D" id="3.40.50.150">
    <property type="entry name" value="Vaccinia Virus protein VP39"/>
    <property type="match status" value="1"/>
</dbReference>
<sequence>MYSKIYAATTKGDTTILQQEQTTPGKAPRSKLALTGLAITGGLAVGVSLVTFSFVSPALRRICLPFVPATDNQISNVLKLCKKKQGGGGSLVDLGSGDGRIVFSAAKNGYQATGYELNPWLVLYSKISARMQNLWPNAKFERKDLWKVDYKQFDNIVIFGVADMMNELSIKLENDMDDNCRVIACRFEIPRWKPVKEIQDGIDSTWLYTRESFNRTQPTEDTKT</sequence>
<dbReference type="Proteomes" id="UP000594262">
    <property type="component" value="Unplaced"/>
</dbReference>
<proteinExistence type="inferred from homology"/>
<dbReference type="EnsemblMetazoa" id="CLYHEMT016566.1">
    <property type="protein sequence ID" value="CLYHEMP016566.1"/>
    <property type="gene ID" value="CLYHEMG016566"/>
</dbReference>
<dbReference type="InterPro" id="IPR026170">
    <property type="entry name" value="FAM173A/B"/>
</dbReference>
<keyword evidence="3" id="KW-0808">Transferase</keyword>
<evidence type="ECO:0000313" key="6">
    <source>
        <dbReference type="EnsemblMetazoa" id="CLYHEMP016566.1"/>
    </source>
</evidence>
<accession>A0A7M5X2K9</accession>
<dbReference type="RefSeq" id="XP_066927618.1">
    <property type="nucleotide sequence ID" value="XM_067071517.1"/>
</dbReference>
<dbReference type="GeneID" id="136815073"/>
<organism evidence="6 7">
    <name type="scientific">Clytia hemisphaerica</name>
    <dbReference type="NCBI Taxonomy" id="252671"/>
    <lineage>
        <taxon>Eukaryota</taxon>
        <taxon>Metazoa</taxon>
        <taxon>Cnidaria</taxon>
        <taxon>Hydrozoa</taxon>
        <taxon>Hydroidolina</taxon>
        <taxon>Leptothecata</taxon>
        <taxon>Obeliida</taxon>
        <taxon>Clytiidae</taxon>
        <taxon>Clytia</taxon>
    </lineage>
</organism>
<evidence type="ECO:0000256" key="4">
    <source>
        <dbReference type="ARBA" id="ARBA00022691"/>
    </source>
</evidence>
<protein>
    <submittedName>
        <fullName evidence="6">Uncharacterized protein</fullName>
    </submittedName>
</protein>
<dbReference type="PANTHER" id="PTHR13610:SF9">
    <property type="entry name" value="FI06469P"/>
    <property type="match status" value="1"/>
</dbReference>
<evidence type="ECO:0000313" key="7">
    <source>
        <dbReference type="Proteomes" id="UP000594262"/>
    </source>
</evidence>
<keyword evidence="5" id="KW-1133">Transmembrane helix</keyword>
<keyword evidence="5" id="KW-0472">Membrane</keyword>
<dbReference type="AlphaFoldDB" id="A0A7M5X2K9"/>
<keyword evidence="5" id="KW-0812">Transmembrane</keyword>
<dbReference type="GO" id="GO:0032259">
    <property type="term" value="P:methylation"/>
    <property type="evidence" value="ECO:0007669"/>
    <property type="project" value="UniProtKB-KW"/>
</dbReference>
<comment type="similarity">
    <text evidence="1">Belongs to the ANT/ATPSC lysine N-methyltransferase family.</text>
</comment>
<dbReference type="GO" id="GO:0005739">
    <property type="term" value="C:mitochondrion"/>
    <property type="evidence" value="ECO:0007669"/>
    <property type="project" value="TreeGrafter"/>
</dbReference>
<dbReference type="PANTHER" id="PTHR13610">
    <property type="entry name" value="METHYLTRANSFERASE DOMAIN-CONTAINING PROTEIN"/>
    <property type="match status" value="1"/>
</dbReference>